<gene>
    <name evidence="3" type="ORF">JQ619_29690</name>
</gene>
<feature type="transmembrane region" description="Helical" evidence="1">
    <location>
        <begin position="165"/>
        <end position="186"/>
    </location>
</feature>
<evidence type="ECO:0000259" key="2">
    <source>
        <dbReference type="Pfam" id="PF14378"/>
    </source>
</evidence>
<feature type="transmembrane region" description="Helical" evidence="1">
    <location>
        <begin position="131"/>
        <end position="153"/>
    </location>
</feature>
<evidence type="ECO:0000313" key="3">
    <source>
        <dbReference type="EMBL" id="MBR1139936.1"/>
    </source>
</evidence>
<proteinExistence type="predicted"/>
<sequence length="320" mass="34727">MNADTELNHARRLHVATWLALVAIYLIVAICMASSQFSFVVESGLLASVETAAAFAAVGYVISRWSWGLRPAFVLLALAQLNILFLCGTPLSYIAASAALPLQDHSLARLDELLGLDWPGYYRYFVSQPELLRYVPMFYAMIGWLGLGVPLLLGLTKNPLRLQQFTLACVIAVFVTALVSALFPAVGTYQHYGLPPETADFRATGYLVQLDRLPFVRDGSLRALNVTQLGGIVTFPSFHAAAAALALWGCWSVWWSRPIAIVTNGGMLVVTPLVGGHYFIDVIAGIVVAVLATAAATSLRLPSMDRRGAMFGLRQRTEPA</sequence>
<organism evidence="3 4">
    <name type="scientific">Bradyrhizobium denitrificans</name>
    <dbReference type="NCBI Taxonomy" id="2734912"/>
    <lineage>
        <taxon>Bacteria</taxon>
        <taxon>Pseudomonadati</taxon>
        <taxon>Pseudomonadota</taxon>
        <taxon>Alphaproteobacteria</taxon>
        <taxon>Hyphomicrobiales</taxon>
        <taxon>Nitrobacteraceae</taxon>
        <taxon>Bradyrhizobium</taxon>
    </lineage>
</organism>
<feature type="transmembrane region" description="Helical" evidence="1">
    <location>
        <begin position="15"/>
        <end position="37"/>
    </location>
</feature>
<keyword evidence="4" id="KW-1185">Reference proteome</keyword>
<evidence type="ECO:0000256" key="1">
    <source>
        <dbReference type="SAM" id="Phobius"/>
    </source>
</evidence>
<comment type="caution">
    <text evidence="3">The sequence shown here is derived from an EMBL/GenBank/DDBJ whole genome shotgun (WGS) entry which is preliminary data.</text>
</comment>
<feature type="domain" description="Inositolphosphotransferase Aur1/Ipt1" evidence="2">
    <location>
        <begin position="106"/>
        <end position="294"/>
    </location>
</feature>
<name>A0ABS5GH61_9BRAD</name>
<dbReference type="Pfam" id="PF14378">
    <property type="entry name" value="PAP2_3"/>
    <property type="match status" value="1"/>
</dbReference>
<accession>A0ABS5GH61</accession>
<keyword evidence="1" id="KW-0472">Membrane</keyword>
<keyword evidence="1" id="KW-0812">Transmembrane</keyword>
<reference evidence="4" key="1">
    <citation type="journal article" date="2021" name="ISME J.">
        <title>Evolutionary origin and ecological implication of a unique nif island in free-living Bradyrhizobium lineages.</title>
        <authorList>
            <person name="Tao J."/>
        </authorList>
    </citation>
    <scope>NUCLEOTIDE SEQUENCE [LARGE SCALE GENOMIC DNA]</scope>
    <source>
        <strain evidence="4">SZCCT0094</strain>
    </source>
</reference>
<feature type="transmembrane region" description="Helical" evidence="1">
    <location>
        <begin position="74"/>
        <end position="96"/>
    </location>
</feature>
<feature type="transmembrane region" description="Helical" evidence="1">
    <location>
        <begin position="258"/>
        <end position="276"/>
    </location>
</feature>
<protein>
    <submittedName>
        <fullName evidence="3">Phosphatase PAP2 family protein</fullName>
    </submittedName>
</protein>
<dbReference type="InterPro" id="IPR026841">
    <property type="entry name" value="Aur1/Ipt1"/>
</dbReference>
<feature type="transmembrane region" description="Helical" evidence="1">
    <location>
        <begin position="229"/>
        <end position="251"/>
    </location>
</feature>
<feature type="transmembrane region" description="Helical" evidence="1">
    <location>
        <begin position="43"/>
        <end position="62"/>
    </location>
</feature>
<evidence type="ECO:0000313" key="4">
    <source>
        <dbReference type="Proteomes" id="UP001314635"/>
    </source>
</evidence>
<keyword evidence="1" id="KW-1133">Transmembrane helix</keyword>
<dbReference type="EMBL" id="JAFCLK010000034">
    <property type="protein sequence ID" value="MBR1139936.1"/>
    <property type="molecule type" value="Genomic_DNA"/>
</dbReference>
<dbReference type="RefSeq" id="WP_172236029.1">
    <property type="nucleotide sequence ID" value="NZ_JABFDP010000006.1"/>
</dbReference>
<feature type="transmembrane region" description="Helical" evidence="1">
    <location>
        <begin position="282"/>
        <end position="301"/>
    </location>
</feature>
<dbReference type="Proteomes" id="UP001314635">
    <property type="component" value="Unassembled WGS sequence"/>
</dbReference>